<keyword evidence="5" id="KW-0539">Nucleus</keyword>
<keyword evidence="9" id="KW-1185">Reference proteome</keyword>
<gene>
    <name evidence="8" type="ORF">LCOR_10668.1</name>
</gene>
<dbReference type="GO" id="GO:0004842">
    <property type="term" value="F:ubiquitin-protein transferase activity"/>
    <property type="evidence" value="ECO:0007669"/>
    <property type="project" value="TreeGrafter"/>
</dbReference>
<dbReference type="VEuPathDB" id="FungiDB:LCOR_10668.1"/>
<proteinExistence type="predicted"/>
<keyword evidence="2" id="KW-0677">Repeat</keyword>
<dbReference type="InterPro" id="IPR036420">
    <property type="entry name" value="BRCT_dom_sf"/>
</dbReference>
<name>A0A068SDG3_9FUNG</name>
<evidence type="ECO:0000256" key="3">
    <source>
        <dbReference type="ARBA" id="ARBA00022763"/>
    </source>
</evidence>
<sequence>MSNQSSTPIDEDIDPRTHLLIALGYIDNGEHGDYIRRHTSLNSVPPAHLELFMRSNRNLARYGEETSPSPSAQLSMSSRGHPHPQQQQQQQPLAGAPMGFANQPEDEETVDEMEERMRRTMMIPFIMYSGVNEHNKQLLRHRMGQSDLEMMEVDDIANSFNSVTHIIASINNRRRCERTSEYLCGLLQGKWIIDETWITDSCDRGYWLPEEPYIVHGDTDSEHIGAPMRAHRALVEGRALPFNGLYFYLHGSFRGHIQMRDITLLCEMGGGTVVDHPHVERCVAIISNGNEHIATIRDLNPYAQIRTVEWLIDTISRGIGRGPP</sequence>
<evidence type="ECO:0000256" key="2">
    <source>
        <dbReference type="ARBA" id="ARBA00022737"/>
    </source>
</evidence>
<evidence type="ECO:0000313" key="9">
    <source>
        <dbReference type="Proteomes" id="UP000027586"/>
    </source>
</evidence>
<dbReference type="Gene3D" id="3.40.50.10190">
    <property type="entry name" value="BRCT domain"/>
    <property type="match status" value="1"/>
</dbReference>
<accession>A0A068SDG3</accession>
<dbReference type="GO" id="GO:0000724">
    <property type="term" value="P:double-strand break repair via homologous recombination"/>
    <property type="evidence" value="ECO:0007669"/>
    <property type="project" value="TreeGrafter"/>
</dbReference>
<dbReference type="CDD" id="cd17736">
    <property type="entry name" value="BRCT_microcephalin_rpt2"/>
    <property type="match status" value="1"/>
</dbReference>
<dbReference type="Proteomes" id="UP000027586">
    <property type="component" value="Unassembled WGS sequence"/>
</dbReference>
<comment type="caution">
    <text evidence="8">The sequence shown here is derived from an EMBL/GenBank/DDBJ whole genome shotgun (WGS) entry which is preliminary data.</text>
</comment>
<feature type="domain" description="BRCT" evidence="7">
    <location>
        <begin position="237"/>
        <end position="318"/>
    </location>
</feature>
<dbReference type="SMART" id="SM00292">
    <property type="entry name" value="BRCT"/>
    <property type="match status" value="2"/>
</dbReference>
<feature type="domain" description="BRCT" evidence="7">
    <location>
        <begin position="161"/>
        <end position="215"/>
    </location>
</feature>
<dbReference type="InterPro" id="IPR031099">
    <property type="entry name" value="BRCA1-associated"/>
</dbReference>
<keyword evidence="4" id="KW-0234">DNA repair</keyword>
<evidence type="ECO:0000259" key="7">
    <source>
        <dbReference type="PROSITE" id="PS50172"/>
    </source>
</evidence>
<feature type="compositionally biased region" description="Low complexity" evidence="6">
    <location>
        <begin position="67"/>
        <end position="92"/>
    </location>
</feature>
<dbReference type="OrthoDB" id="549017at2759"/>
<dbReference type="CDD" id="cd17720">
    <property type="entry name" value="BRCT_Bard1_rpt2"/>
    <property type="match status" value="1"/>
</dbReference>
<dbReference type="GO" id="GO:0045944">
    <property type="term" value="P:positive regulation of transcription by RNA polymerase II"/>
    <property type="evidence" value="ECO:0007669"/>
    <property type="project" value="TreeGrafter"/>
</dbReference>
<protein>
    <recommendedName>
        <fullName evidence="7">BRCT domain-containing protein</fullName>
    </recommendedName>
</protein>
<evidence type="ECO:0000256" key="4">
    <source>
        <dbReference type="ARBA" id="ARBA00023204"/>
    </source>
</evidence>
<dbReference type="PROSITE" id="PS50172">
    <property type="entry name" value="BRCT"/>
    <property type="match status" value="2"/>
</dbReference>
<dbReference type="STRING" id="1263082.A0A068SDG3"/>
<dbReference type="SUPFAM" id="SSF52113">
    <property type="entry name" value="BRCT domain"/>
    <property type="match status" value="2"/>
</dbReference>
<reference evidence="8" key="1">
    <citation type="submission" date="2013-08" db="EMBL/GenBank/DDBJ databases">
        <title>Gene expansion shapes genome architecture in the human pathogen Lichtheimia corymbifera: an evolutionary genomics analysis in the ancient terrestrial Mucorales (Mucoromycotina).</title>
        <authorList>
            <person name="Schwartze V.U."/>
            <person name="Winter S."/>
            <person name="Shelest E."/>
            <person name="Marcet-Houben M."/>
            <person name="Horn F."/>
            <person name="Wehner S."/>
            <person name="Hoffmann K."/>
            <person name="Riege K."/>
            <person name="Sammeth M."/>
            <person name="Nowrousian M."/>
            <person name="Valiante V."/>
            <person name="Linde J."/>
            <person name="Jacobsen I.D."/>
            <person name="Marz M."/>
            <person name="Brakhage A.A."/>
            <person name="Gabaldon T."/>
            <person name="Bocker S."/>
            <person name="Voigt K."/>
        </authorList>
    </citation>
    <scope>NUCLEOTIDE SEQUENCE [LARGE SCALE GENOMIC DNA]</scope>
    <source>
        <strain evidence="8">FSU 9682</strain>
    </source>
</reference>
<comment type="subcellular location">
    <subcellularLocation>
        <location evidence="1">Nucleus</location>
    </subcellularLocation>
</comment>
<dbReference type="PANTHER" id="PTHR13763">
    <property type="entry name" value="BREAST CANCER TYPE 1 SUSCEPTIBILITY PROTEIN BRCA1"/>
    <property type="match status" value="1"/>
</dbReference>
<organism evidence="8 9">
    <name type="scientific">Lichtheimia corymbifera JMRC:FSU:9682</name>
    <dbReference type="NCBI Taxonomy" id="1263082"/>
    <lineage>
        <taxon>Eukaryota</taxon>
        <taxon>Fungi</taxon>
        <taxon>Fungi incertae sedis</taxon>
        <taxon>Mucoromycota</taxon>
        <taxon>Mucoromycotina</taxon>
        <taxon>Mucoromycetes</taxon>
        <taxon>Mucorales</taxon>
        <taxon>Lichtheimiaceae</taxon>
        <taxon>Lichtheimia</taxon>
    </lineage>
</organism>
<evidence type="ECO:0000313" key="8">
    <source>
        <dbReference type="EMBL" id="CDH59867.1"/>
    </source>
</evidence>
<evidence type="ECO:0000256" key="6">
    <source>
        <dbReference type="SAM" id="MobiDB-lite"/>
    </source>
</evidence>
<dbReference type="AlphaFoldDB" id="A0A068SDG3"/>
<evidence type="ECO:0000256" key="5">
    <source>
        <dbReference type="ARBA" id="ARBA00023242"/>
    </source>
</evidence>
<feature type="region of interest" description="Disordered" evidence="6">
    <location>
        <begin position="62"/>
        <end position="113"/>
    </location>
</feature>
<evidence type="ECO:0000256" key="1">
    <source>
        <dbReference type="ARBA" id="ARBA00004123"/>
    </source>
</evidence>
<dbReference type="PANTHER" id="PTHR13763:SF0">
    <property type="entry name" value="BREAST CANCER TYPE 1 SUSCEPTIBILITY PROTEIN"/>
    <property type="match status" value="1"/>
</dbReference>
<dbReference type="InterPro" id="IPR001357">
    <property type="entry name" value="BRCT_dom"/>
</dbReference>
<feature type="compositionally biased region" description="Acidic residues" evidence="6">
    <location>
        <begin position="104"/>
        <end position="113"/>
    </location>
</feature>
<dbReference type="EMBL" id="CBTN010000077">
    <property type="protein sequence ID" value="CDH59867.1"/>
    <property type="molecule type" value="Genomic_DNA"/>
</dbReference>
<keyword evidence="3" id="KW-0227">DNA damage</keyword>
<dbReference type="GO" id="GO:0005634">
    <property type="term" value="C:nucleus"/>
    <property type="evidence" value="ECO:0007669"/>
    <property type="project" value="UniProtKB-SubCell"/>
</dbReference>